<dbReference type="Proteomes" id="UP000712600">
    <property type="component" value="Unassembled WGS sequence"/>
</dbReference>
<evidence type="ECO:0000313" key="3">
    <source>
        <dbReference type="Proteomes" id="UP000712600"/>
    </source>
</evidence>
<organism evidence="2 3">
    <name type="scientific">Brassica cretica</name>
    <name type="common">Mustard</name>
    <dbReference type="NCBI Taxonomy" id="69181"/>
    <lineage>
        <taxon>Eukaryota</taxon>
        <taxon>Viridiplantae</taxon>
        <taxon>Streptophyta</taxon>
        <taxon>Embryophyta</taxon>
        <taxon>Tracheophyta</taxon>
        <taxon>Spermatophyta</taxon>
        <taxon>Magnoliopsida</taxon>
        <taxon>eudicotyledons</taxon>
        <taxon>Gunneridae</taxon>
        <taxon>Pentapetalae</taxon>
        <taxon>rosids</taxon>
        <taxon>malvids</taxon>
        <taxon>Brassicales</taxon>
        <taxon>Brassicaceae</taxon>
        <taxon>Brassiceae</taxon>
        <taxon>Brassica</taxon>
    </lineage>
</organism>
<dbReference type="EMBL" id="QGKX02000095">
    <property type="protein sequence ID" value="KAF3575159.1"/>
    <property type="molecule type" value="Genomic_DNA"/>
</dbReference>
<evidence type="ECO:0000313" key="2">
    <source>
        <dbReference type="EMBL" id="KAF3575159.1"/>
    </source>
</evidence>
<reference evidence="2" key="1">
    <citation type="submission" date="2019-12" db="EMBL/GenBank/DDBJ databases">
        <title>Genome sequencing and annotation of Brassica cretica.</title>
        <authorList>
            <person name="Studholme D.J."/>
            <person name="Sarris P."/>
        </authorList>
    </citation>
    <scope>NUCLEOTIDE SEQUENCE</scope>
    <source>
        <strain evidence="2">PFS-109/04</strain>
        <tissue evidence="2">Leaf</tissue>
    </source>
</reference>
<accession>A0A8S9RQQ4</accession>
<evidence type="ECO:0000256" key="1">
    <source>
        <dbReference type="SAM" id="MobiDB-lite"/>
    </source>
</evidence>
<comment type="caution">
    <text evidence="2">The sequence shown here is derived from an EMBL/GenBank/DDBJ whole genome shotgun (WGS) entry which is preliminary data.</text>
</comment>
<proteinExistence type="predicted"/>
<gene>
    <name evidence="2" type="ORF">F2Q69_00058358</name>
</gene>
<feature type="region of interest" description="Disordered" evidence="1">
    <location>
        <begin position="96"/>
        <end position="120"/>
    </location>
</feature>
<name>A0A8S9RQQ4_BRACR</name>
<feature type="non-terminal residue" evidence="2">
    <location>
        <position position="1"/>
    </location>
</feature>
<protein>
    <submittedName>
        <fullName evidence="2">Uncharacterized protein</fullName>
    </submittedName>
</protein>
<sequence>MMAIRRFSGETIRARASSSSSAGYFARQLHRELRKPIICSFSSLLVLDPIISKYRHLQLLDLLYNDVINGEWNVAGISYKAYDLEGKTIGTRNVQQRDDRENEEMSFDSEQHKRSHHGYTRCGGSNGEWTHRRKYFKGEDFPAQNYIVKDGVLAPQY</sequence>
<dbReference type="AlphaFoldDB" id="A0A8S9RQQ4"/>